<dbReference type="RefSeq" id="WP_126991713.1">
    <property type="nucleotide sequence ID" value="NZ_JTFC01000042.1"/>
</dbReference>
<feature type="transmembrane region" description="Helical" evidence="6">
    <location>
        <begin position="246"/>
        <end position="264"/>
    </location>
</feature>
<feature type="transmembrane region" description="Helical" evidence="6">
    <location>
        <begin position="301"/>
        <end position="318"/>
    </location>
</feature>
<evidence type="ECO:0000256" key="3">
    <source>
        <dbReference type="ARBA" id="ARBA00022692"/>
    </source>
</evidence>
<accession>A0A433RPW2</accession>
<dbReference type="PROSITE" id="PS00217">
    <property type="entry name" value="SUGAR_TRANSPORT_2"/>
    <property type="match status" value="1"/>
</dbReference>
<feature type="transmembrane region" description="Helical" evidence="6">
    <location>
        <begin position="216"/>
        <end position="240"/>
    </location>
</feature>
<dbReference type="InterPro" id="IPR036259">
    <property type="entry name" value="MFS_trans_sf"/>
</dbReference>
<feature type="domain" description="Major facilitator superfamily (MFS) profile" evidence="7">
    <location>
        <begin position="12"/>
        <end position="392"/>
    </location>
</feature>
<dbReference type="InterPro" id="IPR052714">
    <property type="entry name" value="MFS_Exporter"/>
</dbReference>
<feature type="transmembrane region" description="Helical" evidence="6">
    <location>
        <begin position="166"/>
        <end position="187"/>
    </location>
</feature>
<evidence type="ECO:0000256" key="4">
    <source>
        <dbReference type="ARBA" id="ARBA00022989"/>
    </source>
</evidence>
<feature type="transmembrane region" description="Helical" evidence="6">
    <location>
        <begin position="49"/>
        <end position="67"/>
    </location>
</feature>
<dbReference type="Proteomes" id="UP000288623">
    <property type="component" value="Unassembled WGS sequence"/>
</dbReference>
<feature type="transmembrane region" description="Helical" evidence="6">
    <location>
        <begin position="79"/>
        <end position="97"/>
    </location>
</feature>
<proteinExistence type="predicted"/>
<feature type="transmembrane region" description="Helical" evidence="6">
    <location>
        <begin position="12"/>
        <end position="37"/>
    </location>
</feature>
<dbReference type="InterPro" id="IPR005829">
    <property type="entry name" value="Sugar_transporter_CS"/>
</dbReference>
<sequence>MSHTKDKLWTKDFIIVSLMNFIVILIFYLLMVTIASFAKNEYDATTSQAGLATGIYIVGTLVGRLFAGRVINNVGARKIMMIGLAAFIITTALYFVHSGGITMLLIFRLVNGVAAGVASTATSTIIAQIIPSARKAEGIGYFSMSTTLGTAIGPFLGIMLGRLVSYNTIFLFCVILAALAFIIGLTVRVQKASVLQSAADAPKVKFSLKQYIEPNAIPIAIITFLMSLGYAAILSFISFFAEERDLVAAASFFFLVYAVAILVTRPFSGRLMDTKGSNAIMVPCFILFAAGLAILSVTHSGFLLLLAAVIIGAGYGNLQSGAQAIALKVTPGARAGLATSTFFIALDAGLGFGPYILGFVEPIVGFGTLYIGLAVLILVTLVLYMLLHGRKDKELIAQAH</sequence>
<dbReference type="Gene3D" id="1.20.1250.20">
    <property type="entry name" value="MFS general substrate transporter like domains"/>
    <property type="match status" value="1"/>
</dbReference>
<comment type="subcellular location">
    <subcellularLocation>
        <location evidence="1">Cell membrane</location>
        <topology evidence="1">Multi-pass membrane protein</topology>
    </subcellularLocation>
</comment>
<keyword evidence="4 6" id="KW-1133">Transmembrane helix</keyword>
<comment type="caution">
    <text evidence="8">The sequence shown here is derived from an EMBL/GenBank/DDBJ whole genome shotgun (WGS) entry which is preliminary data.</text>
</comment>
<name>A0A433RPW2_9BACL</name>
<organism evidence="8 9">
    <name type="scientific">Candidatus Kurthia intestinigallinarum</name>
    <dbReference type="NCBI Taxonomy" id="1562256"/>
    <lineage>
        <taxon>Bacteria</taxon>
        <taxon>Bacillati</taxon>
        <taxon>Bacillota</taxon>
        <taxon>Bacilli</taxon>
        <taxon>Bacillales</taxon>
        <taxon>Caryophanaceae</taxon>
        <taxon>Kurthia</taxon>
    </lineage>
</organism>
<feature type="transmembrane region" description="Helical" evidence="6">
    <location>
        <begin position="338"/>
        <end position="357"/>
    </location>
</feature>
<evidence type="ECO:0000256" key="1">
    <source>
        <dbReference type="ARBA" id="ARBA00004651"/>
    </source>
</evidence>
<dbReference type="PANTHER" id="PTHR23531:SF1">
    <property type="entry name" value="QUINOLENE RESISTANCE PROTEIN NORA"/>
    <property type="match status" value="1"/>
</dbReference>
<dbReference type="SUPFAM" id="SSF103473">
    <property type="entry name" value="MFS general substrate transporter"/>
    <property type="match status" value="1"/>
</dbReference>
<keyword evidence="5 6" id="KW-0472">Membrane</keyword>
<keyword evidence="9" id="KW-1185">Reference proteome</keyword>
<keyword evidence="3 6" id="KW-0812">Transmembrane</keyword>
<dbReference type="PROSITE" id="PS50850">
    <property type="entry name" value="MFS"/>
    <property type="match status" value="1"/>
</dbReference>
<evidence type="ECO:0000313" key="8">
    <source>
        <dbReference type="EMBL" id="RUS52387.1"/>
    </source>
</evidence>
<feature type="transmembrane region" description="Helical" evidence="6">
    <location>
        <begin position="276"/>
        <end position="295"/>
    </location>
</feature>
<dbReference type="Pfam" id="PF07690">
    <property type="entry name" value="MFS_1"/>
    <property type="match status" value="1"/>
</dbReference>
<dbReference type="InterPro" id="IPR020846">
    <property type="entry name" value="MFS_dom"/>
</dbReference>
<dbReference type="GO" id="GO:0005886">
    <property type="term" value="C:plasma membrane"/>
    <property type="evidence" value="ECO:0007669"/>
    <property type="project" value="UniProtKB-SubCell"/>
</dbReference>
<protein>
    <submittedName>
        <fullName evidence="8">Multidrug MFS transporter</fullName>
    </submittedName>
</protein>
<evidence type="ECO:0000256" key="2">
    <source>
        <dbReference type="ARBA" id="ARBA00022448"/>
    </source>
</evidence>
<feature type="transmembrane region" description="Helical" evidence="6">
    <location>
        <begin position="139"/>
        <end position="160"/>
    </location>
</feature>
<dbReference type="EMBL" id="JTFC01000042">
    <property type="protein sequence ID" value="RUS52387.1"/>
    <property type="molecule type" value="Genomic_DNA"/>
</dbReference>
<gene>
    <name evidence="8" type="ORF">QI30_16575</name>
</gene>
<dbReference type="InterPro" id="IPR011701">
    <property type="entry name" value="MFS"/>
</dbReference>
<evidence type="ECO:0000313" key="9">
    <source>
        <dbReference type="Proteomes" id="UP000288623"/>
    </source>
</evidence>
<keyword evidence="2" id="KW-0813">Transport</keyword>
<dbReference type="GO" id="GO:0022857">
    <property type="term" value="F:transmembrane transporter activity"/>
    <property type="evidence" value="ECO:0007669"/>
    <property type="project" value="InterPro"/>
</dbReference>
<evidence type="ECO:0000256" key="5">
    <source>
        <dbReference type="ARBA" id="ARBA00023136"/>
    </source>
</evidence>
<dbReference type="OrthoDB" id="9814001at2"/>
<dbReference type="CDD" id="cd17489">
    <property type="entry name" value="MFS_YfcJ_like"/>
    <property type="match status" value="1"/>
</dbReference>
<feature type="transmembrane region" description="Helical" evidence="6">
    <location>
        <begin position="103"/>
        <end position="127"/>
    </location>
</feature>
<dbReference type="PANTHER" id="PTHR23531">
    <property type="entry name" value="QUINOLENE RESISTANCE PROTEIN NORA"/>
    <property type="match status" value="1"/>
</dbReference>
<feature type="transmembrane region" description="Helical" evidence="6">
    <location>
        <begin position="363"/>
        <end position="387"/>
    </location>
</feature>
<evidence type="ECO:0000259" key="7">
    <source>
        <dbReference type="PROSITE" id="PS50850"/>
    </source>
</evidence>
<reference evidence="8 9" key="1">
    <citation type="submission" date="2014-11" db="EMBL/GenBank/DDBJ databases">
        <title>Genome sequence and analysis of novel Kurthia sp.</title>
        <authorList>
            <person name="Lawson J.N."/>
            <person name="Gonzalez J.E."/>
            <person name="Rinauldi L."/>
            <person name="Xuan Z."/>
            <person name="Firman A."/>
            <person name="Shaddox L."/>
            <person name="Trudeau A."/>
            <person name="Shah S."/>
            <person name="Reiman D."/>
        </authorList>
    </citation>
    <scope>NUCLEOTIDE SEQUENCE [LARGE SCALE GENOMIC DNA]</scope>
    <source>
        <strain evidence="8 9">3B1D</strain>
    </source>
</reference>
<dbReference type="AlphaFoldDB" id="A0A433RPW2"/>
<evidence type="ECO:0000256" key="6">
    <source>
        <dbReference type="SAM" id="Phobius"/>
    </source>
</evidence>